<reference evidence="3" key="1">
    <citation type="journal article" date="2011" name="Nat. Biotechnol.">
        <title>The genomic sequence of the Chinese hamster ovary (CHO)-K1 cell line.</title>
        <authorList>
            <person name="Xu X."/>
            <person name="Nagarajan H."/>
            <person name="Lewis N.E."/>
            <person name="Pan S."/>
            <person name="Cai Z."/>
            <person name="Liu X."/>
            <person name="Chen W."/>
            <person name="Xie M."/>
            <person name="Wang W."/>
            <person name="Hammond S."/>
            <person name="Andersen M.R."/>
            <person name="Neff N."/>
            <person name="Passarelli B."/>
            <person name="Koh W."/>
            <person name="Fan H.C."/>
            <person name="Wang J."/>
            <person name="Gui Y."/>
            <person name="Lee K.H."/>
            <person name="Betenbaugh M.J."/>
            <person name="Quake S.R."/>
            <person name="Famili I."/>
            <person name="Palsson B.O."/>
            <person name="Wang J."/>
        </authorList>
    </citation>
    <scope>NUCLEOTIDE SEQUENCE [LARGE SCALE GENOMIC DNA]</scope>
    <source>
        <strain evidence="3">CHO K1 cell line</strain>
    </source>
</reference>
<evidence type="ECO:0000313" key="3">
    <source>
        <dbReference type="Proteomes" id="UP000001075"/>
    </source>
</evidence>
<proteinExistence type="predicted"/>
<gene>
    <name evidence="2" type="ORF">I79_018125</name>
</gene>
<dbReference type="AlphaFoldDB" id="G3I3V7"/>
<organism evidence="2 3">
    <name type="scientific">Cricetulus griseus</name>
    <name type="common">Chinese hamster</name>
    <name type="synonym">Cricetulus barabensis griseus</name>
    <dbReference type="NCBI Taxonomy" id="10029"/>
    <lineage>
        <taxon>Eukaryota</taxon>
        <taxon>Metazoa</taxon>
        <taxon>Chordata</taxon>
        <taxon>Craniata</taxon>
        <taxon>Vertebrata</taxon>
        <taxon>Euteleostomi</taxon>
        <taxon>Mammalia</taxon>
        <taxon>Eutheria</taxon>
        <taxon>Euarchontoglires</taxon>
        <taxon>Glires</taxon>
        <taxon>Rodentia</taxon>
        <taxon>Myomorpha</taxon>
        <taxon>Muroidea</taxon>
        <taxon>Cricetidae</taxon>
        <taxon>Cricetinae</taxon>
        <taxon>Cricetulus</taxon>
    </lineage>
</organism>
<feature type="compositionally biased region" description="Basic and acidic residues" evidence="1">
    <location>
        <begin position="32"/>
        <end position="50"/>
    </location>
</feature>
<sequence length="59" mass="6464">MEARLTPTAKHWAELLESSCREGGVLSKGIKTRLEKPTETADLNKGKLMDPRLTAGKQA</sequence>
<accession>G3I3V7</accession>
<name>G3I3V7_CRIGR</name>
<protein>
    <submittedName>
        <fullName evidence="2">Uncharacterized protein</fullName>
    </submittedName>
</protein>
<dbReference type="EMBL" id="JH001213">
    <property type="protein sequence ID" value="EGV99712.1"/>
    <property type="molecule type" value="Genomic_DNA"/>
</dbReference>
<feature type="region of interest" description="Disordered" evidence="1">
    <location>
        <begin position="31"/>
        <end position="59"/>
    </location>
</feature>
<dbReference type="InParanoid" id="G3I3V7"/>
<dbReference type="Proteomes" id="UP000001075">
    <property type="component" value="Unassembled WGS sequence"/>
</dbReference>
<evidence type="ECO:0000313" key="2">
    <source>
        <dbReference type="EMBL" id="EGV99712.1"/>
    </source>
</evidence>
<evidence type="ECO:0000256" key="1">
    <source>
        <dbReference type="SAM" id="MobiDB-lite"/>
    </source>
</evidence>